<evidence type="ECO:0000256" key="2">
    <source>
        <dbReference type="SAM" id="MobiDB-lite"/>
    </source>
</evidence>
<dbReference type="Proteomes" id="UP001221686">
    <property type="component" value="Unassembled WGS sequence"/>
</dbReference>
<dbReference type="PANTHER" id="PTHR30203">
    <property type="entry name" value="OUTER MEMBRANE CATION EFFLUX PROTEIN"/>
    <property type="match status" value="1"/>
</dbReference>
<feature type="region of interest" description="Disordered" evidence="2">
    <location>
        <begin position="32"/>
        <end position="61"/>
    </location>
</feature>
<sequence length="484" mass="53388">MPRRTAFFVRTSSMFTLAVAVTAASLAPAAGAAPAPAPARKTGDPPAPLLAPAPEPSQSIPEPVVAGAQVLPLDAILKHAEENAMPVRAARTRLELGDAAITGAKPLLIDNPQLYLGMGARMNPAYTDDTQFELQATLQQPIEIGRERSLRIKAGREYREFLDKELAQVRWTTHAQVHYAYNTALIAKERARTASRTQQFAERLLDIASRRQQAGEISRLRVRVAEGELARARQSKLAADLNFRLACIHLAEMAGWPSGQLIAPAGELGDPIKVRDPEDLIANVQKEHPALKTREAQVELGEARAKSAKRDRLPEPWVGVYVGREREPGLMENMPASRIVLGMITIPLPFFKRNQLARAQTRAELSVANTELEVTRYQLAMNARRAVDAINTAAERVRTYSREVVPRFEENLQLLQRAFELGEVDIIEVFVARENFLRIQTEALDAYGTYFDAMYTLETIIGSEVSTLVSPGPTRSSAPPATLR</sequence>
<dbReference type="EMBL" id="JAQNDL010000001">
    <property type="protein sequence ID" value="MDC0718296.1"/>
    <property type="molecule type" value="Genomic_DNA"/>
</dbReference>
<feature type="compositionally biased region" description="Pro residues" evidence="2">
    <location>
        <begin position="45"/>
        <end position="55"/>
    </location>
</feature>
<feature type="signal peptide" evidence="3">
    <location>
        <begin position="1"/>
        <end position="32"/>
    </location>
</feature>
<organism evidence="4 5">
    <name type="scientific">Nannocystis bainbridge</name>
    <dbReference type="NCBI Taxonomy" id="2995303"/>
    <lineage>
        <taxon>Bacteria</taxon>
        <taxon>Pseudomonadati</taxon>
        <taxon>Myxococcota</taxon>
        <taxon>Polyangia</taxon>
        <taxon>Nannocystales</taxon>
        <taxon>Nannocystaceae</taxon>
        <taxon>Nannocystis</taxon>
    </lineage>
</organism>
<evidence type="ECO:0000313" key="4">
    <source>
        <dbReference type="EMBL" id="MDC0718296.1"/>
    </source>
</evidence>
<evidence type="ECO:0000256" key="1">
    <source>
        <dbReference type="ARBA" id="ARBA00007613"/>
    </source>
</evidence>
<evidence type="ECO:0000256" key="3">
    <source>
        <dbReference type="SAM" id="SignalP"/>
    </source>
</evidence>
<evidence type="ECO:0000313" key="5">
    <source>
        <dbReference type="Proteomes" id="UP001221686"/>
    </source>
</evidence>
<comment type="similarity">
    <text evidence="1">Belongs to the outer membrane factor (OMF) (TC 1.B.17) family.</text>
</comment>
<dbReference type="SUPFAM" id="SSF56954">
    <property type="entry name" value="Outer membrane efflux proteins (OEP)"/>
    <property type="match status" value="1"/>
</dbReference>
<dbReference type="PANTHER" id="PTHR30203:SF24">
    <property type="entry name" value="BLR4935 PROTEIN"/>
    <property type="match status" value="1"/>
</dbReference>
<accession>A0ABT5DXK7</accession>
<comment type="caution">
    <text evidence="4">The sequence shown here is derived from an EMBL/GenBank/DDBJ whole genome shotgun (WGS) entry which is preliminary data.</text>
</comment>
<dbReference type="InterPro" id="IPR010131">
    <property type="entry name" value="MdtP/NodT-like"/>
</dbReference>
<keyword evidence="5" id="KW-1185">Reference proteome</keyword>
<gene>
    <name evidence="4" type="ORF">POL25_15420</name>
</gene>
<name>A0ABT5DXK7_9BACT</name>
<dbReference type="InterPro" id="IPR003423">
    <property type="entry name" value="OMP_efflux"/>
</dbReference>
<reference evidence="4 5" key="1">
    <citation type="submission" date="2022-11" db="EMBL/GenBank/DDBJ databases">
        <title>Minimal conservation of predation-associated metabolite biosynthetic gene clusters underscores biosynthetic potential of Myxococcota including descriptions for ten novel species: Archangium lansinium sp. nov., Myxococcus landrumus sp. nov., Nannocystis bai.</title>
        <authorList>
            <person name="Ahearne A."/>
            <person name="Stevens C."/>
            <person name="Dowd S."/>
        </authorList>
    </citation>
    <scope>NUCLEOTIDE SEQUENCE [LARGE SCALE GENOMIC DNA]</scope>
    <source>
        <strain evidence="4 5">BB15-2</strain>
    </source>
</reference>
<dbReference type="Pfam" id="PF02321">
    <property type="entry name" value="OEP"/>
    <property type="match status" value="2"/>
</dbReference>
<proteinExistence type="inferred from homology"/>
<dbReference type="RefSeq" id="WP_272086775.1">
    <property type="nucleotide sequence ID" value="NZ_JAQNDL010000001.1"/>
</dbReference>
<dbReference type="Gene3D" id="1.20.1600.10">
    <property type="entry name" value="Outer membrane efflux proteins (OEP)"/>
    <property type="match status" value="1"/>
</dbReference>
<keyword evidence="3" id="KW-0732">Signal</keyword>
<feature type="chain" id="PRO_5046271699" evidence="3">
    <location>
        <begin position="33"/>
        <end position="484"/>
    </location>
</feature>
<protein>
    <submittedName>
        <fullName evidence="4">TolC family protein</fullName>
    </submittedName>
</protein>